<dbReference type="InterPro" id="IPR011527">
    <property type="entry name" value="ABC1_TM_dom"/>
</dbReference>
<gene>
    <name evidence="13" type="primary">LOC100376035</name>
</gene>
<evidence type="ECO:0000313" key="12">
    <source>
        <dbReference type="Proteomes" id="UP000694865"/>
    </source>
</evidence>
<feature type="transmembrane region" description="Helical" evidence="9">
    <location>
        <begin position="397"/>
        <end position="416"/>
    </location>
</feature>
<dbReference type="GeneID" id="100376035"/>
<feature type="domain" description="ABC transporter" evidence="10">
    <location>
        <begin position="482"/>
        <end position="713"/>
    </location>
</feature>
<dbReference type="Pfam" id="PF00664">
    <property type="entry name" value="ABC_membrane"/>
    <property type="match status" value="2"/>
</dbReference>
<dbReference type="Gene3D" id="1.20.1560.10">
    <property type="entry name" value="ABC transporter type 1, transmembrane domain"/>
    <property type="match status" value="2"/>
</dbReference>
<accession>A0ABM0MV84</accession>
<dbReference type="SMART" id="SM00382">
    <property type="entry name" value="AAA"/>
    <property type="match status" value="2"/>
</dbReference>
<feature type="transmembrane region" description="Helical" evidence="9">
    <location>
        <begin position="269"/>
        <end position="287"/>
    </location>
</feature>
<dbReference type="SUPFAM" id="SSF90123">
    <property type="entry name" value="ABC transporter transmembrane region"/>
    <property type="match status" value="2"/>
</dbReference>
<dbReference type="CDD" id="cd03250">
    <property type="entry name" value="ABCC_MRP_domain1"/>
    <property type="match status" value="1"/>
</dbReference>
<keyword evidence="4" id="KW-0547">Nucleotide-binding</keyword>
<dbReference type="PROSITE" id="PS50929">
    <property type="entry name" value="ABC_TM1F"/>
    <property type="match status" value="2"/>
</dbReference>
<feature type="compositionally biased region" description="Acidic residues" evidence="8">
    <location>
        <begin position="717"/>
        <end position="726"/>
    </location>
</feature>
<dbReference type="InterPro" id="IPR027417">
    <property type="entry name" value="P-loop_NTPase"/>
</dbReference>
<dbReference type="CDD" id="cd18599">
    <property type="entry name" value="ABC_6TM_MRP5_8_9_D2"/>
    <property type="match status" value="1"/>
</dbReference>
<evidence type="ECO:0000256" key="7">
    <source>
        <dbReference type="ARBA" id="ARBA00023136"/>
    </source>
</evidence>
<comment type="subcellular location">
    <subcellularLocation>
        <location evidence="1">Membrane</location>
    </subcellularLocation>
</comment>
<dbReference type="PANTHER" id="PTHR24223">
    <property type="entry name" value="ATP-BINDING CASSETTE SUB-FAMILY C"/>
    <property type="match status" value="1"/>
</dbReference>
<keyword evidence="6 9" id="KW-1133">Transmembrane helix</keyword>
<dbReference type="CDD" id="cd03244">
    <property type="entry name" value="ABCC_MRP_domain2"/>
    <property type="match status" value="1"/>
</dbReference>
<keyword evidence="2" id="KW-0813">Transport</keyword>
<feature type="region of interest" description="Disordered" evidence="8">
    <location>
        <begin position="717"/>
        <end position="799"/>
    </location>
</feature>
<dbReference type="Proteomes" id="UP000694865">
    <property type="component" value="Unplaced"/>
</dbReference>
<sequence>MSKQNQVLQANFPEDDWDGNLGFKSPPPLKQEKKSHHEKKVEEKPPEPYKKKGFVDRYGTAAAMLWPFRFTKKYQCPMDNAGLFSSLWFTWQTPLIVRSRKEDLQVENMWPISEFDAADAQISRIERLWYAEVKDKGIEQASLGKQMFAFVKTRIFWACVVLTMAFYFGHLGDAVMVSIILNYVEYHEKQWYLGLTFTLCIMITELFRGTCTGWAWFLNFRTGVRLRGACLFLIFKKLTRLRNLQDQSIGQFVNLCANDGQRIFDACQFGPFVVAGPLLGIGVIVLATVYMGIWGFMGSLVFIIFYPVQVGLSKMMAYYRKCAIDVTDLRVRKMNEMIICVKLIKMYAWELSFSKAIASIRDMERKFLTKAAFIASINLTISPLVCIIAAVVANTGYILTGNVMDSSMAFTIVALYNAMRYTISTTPFAVRGLSECSVTVIRMKIILEMTDYVPCRKKPKNPNNAIEIINGTFAWEKQEEITDDDEVIKERAKHRHERTEEEMFEVVLRNIDFVLPKGALIGVCGGVGVGKTSLVSSIINQMECIHGSLAVDGNFALATQQAWILNGTVKDNILFGKPYNKKRYQTALESCCLKPDLAILPNGEETEIGERGLNVSGGQKQRVSLARAFYTDRDIILLDDPLSAVDAHVGKHLFKQLIRGALRGKTIVFVTHQLQYLSQCDTVLVMKDGEIVERGKHTELMAAKGEYSVLIHTHYTDEEEAPPEEEFPTHKRTPSNASQSSTSSGGRRRTGSHHSHVRSPSSTLREEAPEVFGLSPDNTDDGDLGMGMDGKLTQREDKGSGDIGGSTYKRYAKYGGGYCAMFWTFMLFIFVITVQTFITTWLSIWLDVGSRENNVTDPDTGEVTLCDHPACQEEVYGFAYVYNVSVIFLFMIAFMKSYSYVTVTLRASTNMHDVVFVKVFKSPMEFFDTTPSGRIINRFSKDLDEVDVRVPFMAENMIQNLLAITFALIVIGIVFPIFFLCLIPLVVLFFVIYIYFRTAVRELKRLDNVTRSPWFSHISAAALGVSSIHAFEKEKDFNDKFEVLMDNNTMPFLMFNVGMRWAAIRLDMLTMAITVLTAFFVCLTHGKMDPAYAGLALSFAVQNAGIFQITVRLMAEVEARFTSAERIIQYVDELYEEPPAIIPDKRPPASWPKFGNVKYNDFKMRYRENLPLVLRGVNLDFKPQEKVGIVGRTGSGKSSLGVALFRLVDPVDGNIEIDGIDCHSIGLFDLRSKLSIIPQDPVLFIGTVRYNLDPFEVYTDQLIWEALDKCYMKKTIKNLDGGLDAAVVENGENFSVGERQLMCMARALLRNSKVLMLDEATAAIDTETDSLIQTTIRVAFEDCTMLTIAHRLNTVLTCDRILVMSDGEVAEFDTPAALIDKPNGVFSSMLKAAESSKKMVKA</sequence>
<reference evidence="13" key="1">
    <citation type="submission" date="2025-08" db="UniProtKB">
        <authorList>
            <consortium name="RefSeq"/>
        </authorList>
    </citation>
    <scope>IDENTIFICATION</scope>
    <source>
        <tissue evidence="13">Testes</tissue>
    </source>
</reference>
<dbReference type="PROSITE" id="PS00211">
    <property type="entry name" value="ABC_TRANSPORTER_1"/>
    <property type="match status" value="2"/>
</dbReference>
<dbReference type="InterPro" id="IPR003439">
    <property type="entry name" value="ABC_transporter-like_ATP-bd"/>
</dbReference>
<feature type="transmembrane region" description="Helical" evidence="9">
    <location>
        <begin position="371"/>
        <end position="391"/>
    </location>
</feature>
<evidence type="ECO:0000256" key="9">
    <source>
        <dbReference type="SAM" id="Phobius"/>
    </source>
</evidence>
<evidence type="ECO:0000256" key="5">
    <source>
        <dbReference type="ARBA" id="ARBA00022840"/>
    </source>
</evidence>
<protein>
    <submittedName>
        <fullName evidence="13">Multidrug resistance-associated protein 5-like</fullName>
    </submittedName>
</protein>
<feature type="compositionally biased region" description="Low complexity" evidence="8">
    <location>
        <begin position="734"/>
        <end position="745"/>
    </location>
</feature>
<keyword evidence="12" id="KW-1185">Reference proteome</keyword>
<evidence type="ECO:0000256" key="1">
    <source>
        <dbReference type="ARBA" id="ARBA00004370"/>
    </source>
</evidence>
<dbReference type="CDD" id="cd18592">
    <property type="entry name" value="ABC_6TM_MRP5_8_9_D1"/>
    <property type="match status" value="1"/>
</dbReference>
<feature type="transmembrane region" description="Helical" evidence="9">
    <location>
        <begin position="961"/>
        <end position="994"/>
    </location>
</feature>
<dbReference type="RefSeq" id="XP_006823925.1">
    <property type="nucleotide sequence ID" value="XM_006823862.1"/>
</dbReference>
<keyword evidence="7 9" id="KW-0472">Membrane</keyword>
<feature type="compositionally biased region" description="Basic and acidic residues" evidence="8">
    <location>
        <begin position="39"/>
        <end position="48"/>
    </location>
</feature>
<feature type="compositionally biased region" description="Basic residues" evidence="8">
    <location>
        <begin position="746"/>
        <end position="757"/>
    </location>
</feature>
<feature type="transmembrane region" description="Helical" evidence="9">
    <location>
        <begin position="155"/>
        <end position="184"/>
    </location>
</feature>
<feature type="transmembrane region" description="Helical" evidence="9">
    <location>
        <begin position="818"/>
        <end position="844"/>
    </location>
</feature>
<organism evidence="12 13">
    <name type="scientific">Saccoglossus kowalevskii</name>
    <name type="common">Acorn worm</name>
    <dbReference type="NCBI Taxonomy" id="10224"/>
    <lineage>
        <taxon>Eukaryota</taxon>
        <taxon>Metazoa</taxon>
        <taxon>Hemichordata</taxon>
        <taxon>Enteropneusta</taxon>
        <taxon>Harrimaniidae</taxon>
        <taxon>Saccoglossus</taxon>
    </lineage>
</organism>
<proteinExistence type="predicted"/>
<dbReference type="SUPFAM" id="SSF52540">
    <property type="entry name" value="P-loop containing nucleoside triphosphate hydrolases"/>
    <property type="match status" value="2"/>
</dbReference>
<feature type="transmembrane region" description="Helical" evidence="9">
    <location>
        <begin position="1068"/>
        <end position="1086"/>
    </location>
</feature>
<dbReference type="InterPro" id="IPR050173">
    <property type="entry name" value="ABC_transporter_C-like"/>
</dbReference>
<feature type="transmembrane region" description="Helical" evidence="9">
    <location>
        <begin position="1092"/>
        <end position="1111"/>
    </location>
</feature>
<dbReference type="PROSITE" id="PS50893">
    <property type="entry name" value="ABC_TRANSPORTER_2"/>
    <property type="match status" value="2"/>
</dbReference>
<dbReference type="PANTHER" id="PTHR24223:SF447">
    <property type="entry name" value="MULTIDRUG RESISTANCE-ASSOCIATED PROTEIN 5"/>
    <property type="match status" value="1"/>
</dbReference>
<evidence type="ECO:0000313" key="13">
    <source>
        <dbReference type="RefSeq" id="XP_006823925.1"/>
    </source>
</evidence>
<keyword evidence="5" id="KW-0067">ATP-binding</keyword>
<feature type="domain" description="ABC transmembrane type-1" evidence="11">
    <location>
        <begin position="822"/>
        <end position="1119"/>
    </location>
</feature>
<dbReference type="Pfam" id="PF00005">
    <property type="entry name" value="ABC_tran"/>
    <property type="match status" value="2"/>
</dbReference>
<dbReference type="InterPro" id="IPR003593">
    <property type="entry name" value="AAA+_ATPase"/>
</dbReference>
<dbReference type="Gene3D" id="3.40.50.300">
    <property type="entry name" value="P-loop containing nucleotide triphosphate hydrolases"/>
    <property type="match status" value="2"/>
</dbReference>
<evidence type="ECO:0000259" key="11">
    <source>
        <dbReference type="PROSITE" id="PS50929"/>
    </source>
</evidence>
<keyword evidence="3 9" id="KW-0812">Transmembrane</keyword>
<dbReference type="InterPro" id="IPR036640">
    <property type="entry name" value="ABC1_TM_sf"/>
</dbReference>
<evidence type="ECO:0000256" key="4">
    <source>
        <dbReference type="ARBA" id="ARBA00022741"/>
    </source>
</evidence>
<feature type="transmembrane region" description="Helical" evidence="9">
    <location>
        <begin position="293"/>
        <end position="312"/>
    </location>
</feature>
<feature type="domain" description="ABC transporter" evidence="10">
    <location>
        <begin position="1157"/>
        <end position="1391"/>
    </location>
</feature>
<dbReference type="InterPro" id="IPR017871">
    <property type="entry name" value="ABC_transporter-like_CS"/>
</dbReference>
<evidence type="ECO:0000256" key="8">
    <source>
        <dbReference type="SAM" id="MobiDB-lite"/>
    </source>
</evidence>
<evidence type="ECO:0000256" key="2">
    <source>
        <dbReference type="ARBA" id="ARBA00022448"/>
    </source>
</evidence>
<feature type="region of interest" description="Disordered" evidence="8">
    <location>
        <begin position="1"/>
        <end position="48"/>
    </location>
</feature>
<name>A0ABM0MV84_SACKO</name>
<feature type="transmembrane region" description="Helical" evidence="9">
    <location>
        <begin position="190"/>
        <end position="217"/>
    </location>
</feature>
<evidence type="ECO:0000259" key="10">
    <source>
        <dbReference type="PROSITE" id="PS50893"/>
    </source>
</evidence>
<feature type="domain" description="ABC transmembrane type-1" evidence="11">
    <location>
        <begin position="155"/>
        <end position="435"/>
    </location>
</feature>
<feature type="transmembrane region" description="Helical" evidence="9">
    <location>
        <begin position="875"/>
        <end position="895"/>
    </location>
</feature>
<evidence type="ECO:0000256" key="3">
    <source>
        <dbReference type="ARBA" id="ARBA00022692"/>
    </source>
</evidence>
<evidence type="ECO:0000256" key="6">
    <source>
        <dbReference type="ARBA" id="ARBA00022989"/>
    </source>
</evidence>